<name>A0ABU9IVR0_9GAMM</name>
<dbReference type="SUPFAM" id="SSF49265">
    <property type="entry name" value="Fibronectin type III"/>
    <property type="match status" value="1"/>
</dbReference>
<dbReference type="CDD" id="cd00063">
    <property type="entry name" value="FN3"/>
    <property type="match status" value="1"/>
</dbReference>
<organism evidence="4 5">
    <name type="scientific">Pseudoxanthomonas putridarboris</name>
    <dbReference type="NCBI Taxonomy" id="752605"/>
    <lineage>
        <taxon>Bacteria</taxon>
        <taxon>Pseudomonadati</taxon>
        <taxon>Pseudomonadota</taxon>
        <taxon>Gammaproteobacteria</taxon>
        <taxon>Lysobacterales</taxon>
        <taxon>Lysobacteraceae</taxon>
        <taxon>Pseudoxanthomonas</taxon>
    </lineage>
</organism>
<evidence type="ECO:0000256" key="1">
    <source>
        <dbReference type="SAM" id="MobiDB-lite"/>
    </source>
</evidence>
<sequence>MKAKALAVSALIAIAAVPSIAVLAQSSGANSGAAASADPMTLTTPKDVRITSVSSTEVTLAWDIAREAGVKHYSIDRCEGERERCMFFKVVGTSKTKTFTDSDLNPGSTYNYRVQAIAPNLPASYSDATTVTTPESDAAPASSKDHK</sequence>
<proteinExistence type="predicted"/>
<feature type="region of interest" description="Disordered" evidence="1">
    <location>
        <begin position="123"/>
        <end position="147"/>
    </location>
</feature>
<dbReference type="Pfam" id="PF00041">
    <property type="entry name" value="fn3"/>
    <property type="match status" value="1"/>
</dbReference>
<dbReference type="InterPro" id="IPR036116">
    <property type="entry name" value="FN3_sf"/>
</dbReference>
<reference evidence="4 5" key="1">
    <citation type="submission" date="2024-04" db="EMBL/GenBank/DDBJ databases">
        <title>Draft genome sequence of Pseudoxanthomonas putridarboris WD12.</title>
        <authorList>
            <person name="Oh J."/>
        </authorList>
    </citation>
    <scope>NUCLEOTIDE SEQUENCE [LARGE SCALE GENOMIC DNA]</scope>
    <source>
        <strain evidence="4 5">WD12</strain>
    </source>
</reference>
<accession>A0ABU9IVR0</accession>
<dbReference type="RefSeq" id="WP_341724247.1">
    <property type="nucleotide sequence ID" value="NZ_JBBWWT010000001.1"/>
</dbReference>
<dbReference type="Gene3D" id="2.60.40.10">
    <property type="entry name" value="Immunoglobulins"/>
    <property type="match status" value="1"/>
</dbReference>
<feature type="compositionally biased region" description="Polar residues" evidence="1">
    <location>
        <begin position="126"/>
        <end position="135"/>
    </location>
</feature>
<dbReference type="EMBL" id="JBBWWT010000001">
    <property type="protein sequence ID" value="MEL1263049.1"/>
    <property type="molecule type" value="Genomic_DNA"/>
</dbReference>
<dbReference type="SMART" id="SM00060">
    <property type="entry name" value="FN3"/>
    <property type="match status" value="1"/>
</dbReference>
<keyword evidence="5" id="KW-1185">Reference proteome</keyword>
<dbReference type="InterPro" id="IPR013783">
    <property type="entry name" value="Ig-like_fold"/>
</dbReference>
<keyword evidence="2" id="KW-0732">Signal</keyword>
<evidence type="ECO:0000313" key="5">
    <source>
        <dbReference type="Proteomes" id="UP001459204"/>
    </source>
</evidence>
<comment type="caution">
    <text evidence="4">The sequence shown here is derived from an EMBL/GenBank/DDBJ whole genome shotgun (WGS) entry which is preliminary data.</text>
</comment>
<feature type="chain" id="PRO_5045177236" evidence="2">
    <location>
        <begin position="25"/>
        <end position="147"/>
    </location>
</feature>
<evidence type="ECO:0000259" key="3">
    <source>
        <dbReference type="PROSITE" id="PS50853"/>
    </source>
</evidence>
<feature type="signal peptide" evidence="2">
    <location>
        <begin position="1"/>
        <end position="24"/>
    </location>
</feature>
<dbReference type="Proteomes" id="UP001459204">
    <property type="component" value="Unassembled WGS sequence"/>
</dbReference>
<evidence type="ECO:0000256" key="2">
    <source>
        <dbReference type="SAM" id="SignalP"/>
    </source>
</evidence>
<feature type="domain" description="Fibronectin type-III" evidence="3">
    <location>
        <begin position="44"/>
        <end position="136"/>
    </location>
</feature>
<evidence type="ECO:0000313" key="4">
    <source>
        <dbReference type="EMBL" id="MEL1263049.1"/>
    </source>
</evidence>
<dbReference type="InterPro" id="IPR003961">
    <property type="entry name" value="FN3_dom"/>
</dbReference>
<dbReference type="PROSITE" id="PS50853">
    <property type="entry name" value="FN3"/>
    <property type="match status" value="1"/>
</dbReference>
<protein>
    <submittedName>
        <fullName evidence="4">Fibronectin type III domain-containing protein</fullName>
    </submittedName>
</protein>
<gene>
    <name evidence="4" type="ORF">AAD027_01495</name>
</gene>